<name>A0A5C6EHF7_9BACT</name>
<sequence>MIHWKHLFIAFAIATLTFQVSDGDVVRLGGNGVRVDMTPIPQSGSQSLTASAECRVRVNNRQALLHWTTSTFRHIQYPEIESDATIEATVTGTSGMVDA</sequence>
<organism evidence="1 2">
    <name type="scientific">Rubripirellula reticaptiva</name>
    <dbReference type="NCBI Taxonomy" id="2528013"/>
    <lineage>
        <taxon>Bacteria</taxon>
        <taxon>Pseudomonadati</taxon>
        <taxon>Planctomycetota</taxon>
        <taxon>Planctomycetia</taxon>
        <taxon>Pirellulales</taxon>
        <taxon>Pirellulaceae</taxon>
        <taxon>Rubripirellula</taxon>
    </lineage>
</organism>
<evidence type="ECO:0000313" key="2">
    <source>
        <dbReference type="Proteomes" id="UP000317977"/>
    </source>
</evidence>
<keyword evidence="2" id="KW-1185">Reference proteome</keyword>
<protein>
    <submittedName>
        <fullName evidence="1">Uncharacterized protein</fullName>
    </submittedName>
</protein>
<comment type="caution">
    <text evidence="1">The sequence shown here is derived from an EMBL/GenBank/DDBJ whole genome shotgun (WGS) entry which is preliminary data.</text>
</comment>
<dbReference type="RefSeq" id="WP_146536638.1">
    <property type="nucleotide sequence ID" value="NZ_SJPX01000005.1"/>
</dbReference>
<proteinExistence type="predicted"/>
<dbReference type="EMBL" id="SJPX01000005">
    <property type="protein sequence ID" value="TWU48248.1"/>
    <property type="molecule type" value="Genomic_DNA"/>
</dbReference>
<gene>
    <name evidence="1" type="ORF">Poly59_50940</name>
</gene>
<dbReference type="OrthoDB" id="9893867at2"/>
<dbReference type="Proteomes" id="UP000317977">
    <property type="component" value="Unassembled WGS sequence"/>
</dbReference>
<dbReference type="AlphaFoldDB" id="A0A5C6EHF7"/>
<evidence type="ECO:0000313" key="1">
    <source>
        <dbReference type="EMBL" id="TWU48248.1"/>
    </source>
</evidence>
<accession>A0A5C6EHF7</accession>
<reference evidence="1 2" key="1">
    <citation type="submission" date="2019-02" db="EMBL/GenBank/DDBJ databases">
        <title>Deep-cultivation of Planctomycetes and their phenomic and genomic characterization uncovers novel biology.</title>
        <authorList>
            <person name="Wiegand S."/>
            <person name="Jogler M."/>
            <person name="Boedeker C."/>
            <person name="Pinto D."/>
            <person name="Vollmers J."/>
            <person name="Rivas-Marin E."/>
            <person name="Kohn T."/>
            <person name="Peeters S.H."/>
            <person name="Heuer A."/>
            <person name="Rast P."/>
            <person name="Oberbeckmann S."/>
            <person name="Bunk B."/>
            <person name="Jeske O."/>
            <person name="Meyerdierks A."/>
            <person name="Storesund J.E."/>
            <person name="Kallscheuer N."/>
            <person name="Luecker S."/>
            <person name="Lage O.M."/>
            <person name="Pohl T."/>
            <person name="Merkel B.J."/>
            <person name="Hornburger P."/>
            <person name="Mueller R.-W."/>
            <person name="Bruemmer F."/>
            <person name="Labrenz M."/>
            <person name="Spormann A.M."/>
            <person name="Op Den Camp H."/>
            <person name="Overmann J."/>
            <person name="Amann R."/>
            <person name="Jetten M.S.M."/>
            <person name="Mascher T."/>
            <person name="Medema M.H."/>
            <person name="Devos D.P."/>
            <person name="Kaster A.-K."/>
            <person name="Ovreas L."/>
            <person name="Rohde M."/>
            <person name="Galperin M.Y."/>
            <person name="Jogler C."/>
        </authorList>
    </citation>
    <scope>NUCLEOTIDE SEQUENCE [LARGE SCALE GENOMIC DNA]</scope>
    <source>
        <strain evidence="1 2">Poly59</strain>
    </source>
</reference>